<dbReference type="EMBL" id="BK059120">
    <property type="protein sequence ID" value="DAE32344.1"/>
    <property type="molecule type" value="Genomic_DNA"/>
</dbReference>
<dbReference type="Gene3D" id="2.10.110.10">
    <property type="entry name" value="Cysteine Rich Protein"/>
    <property type="match status" value="1"/>
</dbReference>
<organism evidence="1">
    <name type="scientific">virus sp. ctviY17</name>
    <dbReference type="NCBI Taxonomy" id="2825828"/>
    <lineage>
        <taxon>Viruses</taxon>
    </lineage>
</organism>
<proteinExistence type="predicted"/>
<sequence>MADVLTVKCAYCKEVIELDLDKVQEIVKYDNSYYHKECFRKMCEAKLLSKNTKHDKWLSALSKIDEYNQKARLLLEPRLLEDKVYRFILDNYNYIGSVPAYVFTKLKSIYKGTYRGLAKPIPPSDLLDMWKRQMKYLKKNRTFLIQKGTMDKDNPTHQVNYDLAVLVGKYDSYLRWKEKQKLNEVDKKNNEKFAKSFVETNNITTQKTVVTATQDDNMDDILSDIFGEGLD</sequence>
<reference evidence="1" key="1">
    <citation type="journal article" date="2021" name="Proc. Natl. Acad. Sci. U.S.A.">
        <title>A Catalog of Tens of Thousands of Viruses from Human Metagenomes Reveals Hidden Associations with Chronic Diseases.</title>
        <authorList>
            <person name="Tisza M.J."/>
            <person name="Buck C.B."/>
        </authorList>
    </citation>
    <scope>NUCLEOTIDE SEQUENCE</scope>
    <source>
        <strain evidence="1">CtviY17</strain>
    </source>
</reference>
<accession>A0A8S5RLU0</accession>
<protein>
    <submittedName>
        <fullName evidence="1">Uncharacterized protein</fullName>
    </submittedName>
</protein>
<name>A0A8S5RLU0_9VIRU</name>
<evidence type="ECO:0000313" key="1">
    <source>
        <dbReference type="EMBL" id="DAE32344.1"/>
    </source>
</evidence>